<dbReference type="EMBL" id="JADEWZ010000048">
    <property type="protein sequence ID" value="MBE9118474.1"/>
    <property type="molecule type" value="Genomic_DNA"/>
</dbReference>
<organism evidence="2 3">
    <name type="scientific">Lusitaniella coriacea LEGE 07157</name>
    <dbReference type="NCBI Taxonomy" id="945747"/>
    <lineage>
        <taxon>Bacteria</taxon>
        <taxon>Bacillati</taxon>
        <taxon>Cyanobacteriota</taxon>
        <taxon>Cyanophyceae</taxon>
        <taxon>Spirulinales</taxon>
        <taxon>Lusitaniellaceae</taxon>
        <taxon>Lusitaniella</taxon>
    </lineage>
</organism>
<dbReference type="CDD" id="cd00207">
    <property type="entry name" value="fer2"/>
    <property type="match status" value="1"/>
</dbReference>
<protein>
    <submittedName>
        <fullName evidence="2">(2Fe-2S)-binding protein</fullName>
    </submittedName>
</protein>
<evidence type="ECO:0000313" key="3">
    <source>
        <dbReference type="Proteomes" id="UP000654482"/>
    </source>
</evidence>
<proteinExistence type="predicted"/>
<dbReference type="PROSITE" id="PS51085">
    <property type="entry name" value="2FE2S_FER_2"/>
    <property type="match status" value="1"/>
</dbReference>
<dbReference type="Pfam" id="PF00111">
    <property type="entry name" value="Fer2"/>
    <property type="match status" value="1"/>
</dbReference>
<feature type="domain" description="2Fe-2S ferredoxin-type" evidence="1">
    <location>
        <begin position="6"/>
        <end position="97"/>
    </location>
</feature>
<dbReference type="Gene3D" id="3.10.20.30">
    <property type="match status" value="1"/>
</dbReference>
<keyword evidence="3" id="KW-1185">Reference proteome</keyword>
<dbReference type="InterPro" id="IPR001041">
    <property type="entry name" value="2Fe-2S_ferredoxin-type"/>
</dbReference>
<sequence length="97" mass="10532">MSNKKYLVGFPETNFSSLALEQNAQLSEYLTVQNSPLLFGCRTGICGTCLVEVEGDIIPPSSEEREVLEVLAPGNKKARLACQIKLTGDLKISTLNS</sequence>
<dbReference type="InterPro" id="IPR036010">
    <property type="entry name" value="2Fe-2S_ferredoxin-like_sf"/>
</dbReference>
<reference evidence="2" key="1">
    <citation type="submission" date="2020-10" db="EMBL/GenBank/DDBJ databases">
        <authorList>
            <person name="Castelo-Branco R."/>
            <person name="Eusebio N."/>
            <person name="Adriana R."/>
            <person name="Vieira A."/>
            <person name="Brugerolle De Fraissinette N."/>
            <person name="Rezende De Castro R."/>
            <person name="Schneider M.P."/>
            <person name="Vasconcelos V."/>
            <person name="Leao P.N."/>
        </authorList>
    </citation>
    <scope>NUCLEOTIDE SEQUENCE</scope>
    <source>
        <strain evidence="2">LEGE 07157</strain>
    </source>
</reference>
<dbReference type="GO" id="GO:0051537">
    <property type="term" value="F:2 iron, 2 sulfur cluster binding"/>
    <property type="evidence" value="ECO:0007669"/>
    <property type="project" value="InterPro"/>
</dbReference>
<evidence type="ECO:0000259" key="1">
    <source>
        <dbReference type="PROSITE" id="PS51085"/>
    </source>
</evidence>
<evidence type="ECO:0000313" key="2">
    <source>
        <dbReference type="EMBL" id="MBE9118474.1"/>
    </source>
</evidence>
<dbReference type="AlphaFoldDB" id="A0A8J7J655"/>
<dbReference type="RefSeq" id="WP_194031558.1">
    <property type="nucleotide sequence ID" value="NZ_JADEWZ010000048.1"/>
</dbReference>
<accession>A0A8J7J655</accession>
<dbReference type="PROSITE" id="PS00197">
    <property type="entry name" value="2FE2S_FER_1"/>
    <property type="match status" value="1"/>
</dbReference>
<comment type="caution">
    <text evidence="2">The sequence shown here is derived from an EMBL/GenBank/DDBJ whole genome shotgun (WGS) entry which is preliminary data.</text>
</comment>
<dbReference type="SUPFAM" id="SSF54292">
    <property type="entry name" value="2Fe-2S ferredoxin-like"/>
    <property type="match status" value="1"/>
</dbReference>
<dbReference type="InterPro" id="IPR012675">
    <property type="entry name" value="Beta-grasp_dom_sf"/>
</dbReference>
<name>A0A8J7J655_9CYAN</name>
<gene>
    <name evidence="2" type="ORF">IQ249_21520</name>
</gene>
<dbReference type="InterPro" id="IPR006058">
    <property type="entry name" value="2Fe2S_fd_BS"/>
</dbReference>
<dbReference type="Proteomes" id="UP000654482">
    <property type="component" value="Unassembled WGS sequence"/>
</dbReference>